<evidence type="ECO:0000313" key="2">
    <source>
        <dbReference type="EMBL" id="CAL0325108.1"/>
    </source>
</evidence>
<dbReference type="PANTHER" id="PTHR37610">
    <property type="entry name" value="CCHC-TYPE DOMAIN-CONTAINING PROTEIN"/>
    <property type="match status" value="1"/>
</dbReference>
<comment type="caution">
    <text evidence="2">The sequence shown here is derived from an EMBL/GenBank/DDBJ whole genome shotgun (WGS) entry which is preliminary data.</text>
</comment>
<keyword evidence="3" id="KW-1185">Reference proteome</keyword>
<dbReference type="InterPro" id="IPR029472">
    <property type="entry name" value="Copia-like_N"/>
</dbReference>
<protein>
    <recommendedName>
        <fullName evidence="1">Retrotransposon Copia-like N-terminal domain-containing protein</fullName>
    </recommendedName>
</protein>
<dbReference type="Proteomes" id="UP001497480">
    <property type="component" value="Unassembled WGS sequence"/>
</dbReference>
<feature type="domain" description="Retrotransposon Copia-like N-terminal" evidence="1">
    <location>
        <begin position="23"/>
        <end position="69"/>
    </location>
</feature>
<name>A0AAV1XW36_LUPLU</name>
<reference evidence="2 3" key="1">
    <citation type="submission" date="2024-03" db="EMBL/GenBank/DDBJ databases">
        <authorList>
            <person name="Martinez-Hernandez J."/>
        </authorList>
    </citation>
    <scope>NUCLEOTIDE SEQUENCE [LARGE SCALE GENOMIC DNA]</scope>
</reference>
<evidence type="ECO:0000313" key="3">
    <source>
        <dbReference type="Proteomes" id="UP001497480"/>
    </source>
</evidence>
<dbReference type="PANTHER" id="PTHR37610:SF55">
    <property type="entry name" value="RETROTRANSPOSON COPIA-LIKE N-TERMINAL DOMAIN-CONTAINING PROTEIN"/>
    <property type="match status" value="1"/>
</dbReference>
<dbReference type="EMBL" id="CAXHTB010000018">
    <property type="protein sequence ID" value="CAL0325108.1"/>
    <property type="molecule type" value="Genomic_DNA"/>
</dbReference>
<sequence>MENRAIQQINPFQDPTSPYYMLPNENPGASIVSKLLNGDNYHNWSLAITRSLKSKNKLDFIDGSLPKPPFDDPDFIFWDRCNTLVVSWLTQSIDPSIAQSILWMETALEIWKDLRERYYQGDVFRMAQLLREIYTYTQGNMNIGAYYNHIKGLWQELDNFRPVPSCSCFHKCSCDLVPTIKGYRESDHVICFLNGLNDQYESVRS</sequence>
<proteinExistence type="predicted"/>
<gene>
    <name evidence="2" type="ORF">LLUT_LOCUS26168</name>
</gene>
<accession>A0AAV1XW36</accession>
<dbReference type="Pfam" id="PF14244">
    <property type="entry name" value="Retrotran_gag_3"/>
    <property type="match status" value="1"/>
</dbReference>
<dbReference type="AlphaFoldDB" id="A0AAV1XW36"/>
<evidence type="ECO:0000259" key="1">
    <source>
        <dbReference type="Pfam" id="PF14244"/>
    </source>
</evidence>
<organism evidence="2 3">
    <name type="scientific">Lupinus luteus</name>
    <name type="common">European yellow lupine</name>
    <dbReference type="NCBI Taxonomy" id="3873"/>
    <lineage>
        <taxon>Eukaryota</taxon>
        <taxon>Viridiplantae</taxon>
        <taxon>Streptophyta</taxon>
        <taxon>Embryophyta</taxon>
        <taxon>Tracheophyta</taxon>
        <taxon>Spermatophyta</taxon>
        <taxon>Magnoliopsida</taxon>
        <taxon>eudicotyledons</taxon>
        <taxon>Gunneridae</taxon>
        <taxon>Pentapetalae</taxon>
        <taxon>rosids</taxon>
        <taxon>fabids</taxon>
        <taxon>Fabales</taxon>
        <taxon>Fabaceae</taxon>
        <taxon>Papilionoideae</taxon>
        <taxon>50 kb inversion clade</taxon>
        <taxon>genistoids sensu lato</taxon>
        <taxon>core genistoids</taxon>
        <taxon>Genisteae</taxon>
        <taxon>Lupinus</taxon>
    </lineage>
</organism>